<dbReference type="InterPro" id="IPR001387">
    <property type="entry name" value="Cro/C1-type_HTH"/>
</dbReference>
<proteinExistence type="predicted"/>
<dbReference type="SUPFAM" id="SSF47413">
    <property type="entry name" value="lambda repressor-like DNA-binding domains"/>
    <property type="match status" value="1"/>
</dbReference>
<dbReference type="EMBL" id="JAWWZK010000009">
    <property type="protein sequence ID" value="MDX5037847.1"/>
    <property type="molecule type" value="Genomic_DNA"/>
</dbReference>
<sequence length="122" mass="13892">MTELSLNKIAFDRIKILADKKKISLQTLALSVGLGESYVYNLQTRKSSSSEAITKIADYFNVSTDYIYGRTDNPRIATDDNMSEIDLKKDAAESFFYDGHELNEEDLDLISSILETRIKNRK</sequence>
<dbReference type="PROSITE" id="PS50943">
    <property type="entry name" value="HTH_CROC1"/>
    <property type="match status" value="1"/>
</dbReference>
<name>A0AAW9DGD3_STRSU</name>
<evidence type="ECO:0000313" key="3">
    <source>
        <dbReference type="Proteomes" id="UP001270004"/>
    </source>
</evidence>
<dbReference type="AlphaFoldDB" id="A0AAW9DGD3"/>
<organism evidence="2 3">
    <name type="scientific">Streptococcus suis</name>
    <dbReference type="NCBI Taxonomy" id="1307"/>
    <lineage>
        <taxon>Bacteria</taxon>
        <taxon>Bacillati</taxon>
        <taxon>Bacillota</taxon>
        <taxon>Bacilli</taxon>
        <taxon>Lactobacillales</taxon>
        <taxon>Streptococcaceae</taxon>
        <taxon>Streptococcus</taxon>
    </lineage>
</organism>
<comment type="caution">
    <text evidence="2">The sequence shown here is derived from an EMBL/GenBank/DDBJ whole genome shotgun (WGS) entry which is preliminary data.</text>
</comment>
<dbReference type="Gene3D" id="1.10.260.40">
    <property type="entry name" value="lambda repressor-like DNA-binding domains"/>
    <property type="match status" value="1"/>
</dbReference>
<dbReference type="GO" id="GO:0003677">
    <property type="term" value="F:DNA binding"/>
    <property type="evidence" value="ECO:0007669"/>
    <property type="project" value="InterPro"/>
</dbReference>
<dbReference type="CDD" id="cd00093">
    <property type="entry name" value="HTH_XRE"/>
    <property type="match status" value="1"/>
</dbReference>
<protein>
    <submittedName>
        <fullName evidence="2">Helix-turn-helix transcriptional regulator</fullName>
    </submittedName>
</protein>
<dbReference type="SMART" id="SM00530">
    <property type="entry name" value="HTH_XRE"/>
    <property type="match status" value="1"/>
</dbReference>
<accession>A0AAW9DGD3</accession>
<reference evidence="2" key="1">
    <citation type="submission" date="2023-11" db="EMBL/GenBank/DDBJ databases">
        <title>Antimicrobial resistance in invasive Streptococcus suis isolated in Spain and the associated genetic mechanisms.</title>
        <authorList>
            <person name="Uruen C."/>
            <person name="Arenas J.A."/>
        </authorList>
    </citation>
    <scope>NUCLEOTIDE SEQUENCE</scope>
    <source>
        <strain evidence="2">Ss_70</strain>
    </source>
</reference>
<dbReference type="RefSeq" id="WP_029172656.1">
    <property type="nucleotide sequence ID" value="NZ_CP102148.1"/>
</dbReference>
<gene>
    <name evidence="2" type="ORF">SHY70_06065</name>
</gene>
<feature type="domain" description="HTH cro/C1-type" evidence="1">
    <location>
        <begin position="14"/>
        <end position="67"/>
    </location>
</feature>
<evidence type="ECO:0000259" key="1">
    <source>
        <dbReference type="PROSITE" id="PS50943"/>
    </source>
</evidence>
<dbReference type="Proteomes" id="UP001270004">
    <property type="component" value="Unassembled WGS sequence"/>
</dbReference>
<dbReference type="InterPro" id="IPR010982">
    <property type="entry name" value="Lambda_DNA-bd_dom_sf"/>
</dbReference>
<evidence type="ECO:0000313" key="2">
    <source>
        <dbReference type="EMBL" id="MDX5037847.1"/>
    </source>
</evidence>